<dbReference type="SUPFAM" id="SSF51197">
    <property type="entry name" value="Clavaminate synthase-like"/>
    <property type="match status" value="1"/>
</dbReference>
<dbReference type="Proteomes" id="UP000825729">
    <property type="component" value="Unassembled WGS sequence"/>
</dbReference>
<organism evidence="3 4">
    <name type="scientific">Aristolochia fimbriata</name>
    <name type="common">White veined hardy Dutchman's pipe vine</name>
    <dbReference type="NCBI Taxonomy" id="158543"/>
    <lineage>
        <taxon>Eukaryota</taxon>
        <taxon>Viridiplantae</taxon>
        <taxon>Streptophyta</taxon>
        <taxon>Embryophyta</taxon>
        <taxon>Tracheophyta</taxon>
        <taxon>Spermatophyta</taxon>
        <taxon>Magnoliopsida</taxon>
        <taxon>Magnoliidae</taxon>
        <taxon>Piperales</taxon>
        <taxon>Aristolochiaceae</taxon>
        <taxon>Aristolochia</taxon>
    </lineage>
</organism>
<comment type="similarity">
    <text evidence="1">Belongs to the JARID1 histone demethylase family.</text>
</comment>
<name>A0AAV7ETX9_ARIFI</name>
<dbReference type="Pfam" id="PF13621">
    <property type="entry name" value="Cupin_8"/>
    <property type="match status" value="1"/>
</dbReference>
<gene>
    <name evidence="3" type="ORF">H6P81_004743</name>
</gene>
<evidence type="ECO:0000256" key="1">
    <source>
        <dbReference type="ARBA" id="ARBA00006801"/>
    </source>
</evidence>
<dbReference type="InterPro" id="IPR003347">
    <property type="entry name" value="JmjC_dom"/>
</dbReference>
<feature type="domain" description="JmjC" evidence="2">
    <location>
        <begin position="148"/>
        <end position="297"/>
    </location>
</feature>
<proteinExistence type="inferred from homology"/>
<reference evidence="3 4" key="1">
    <citation type="submission" date="2021-07" db="EMBL/GenBank/DDBJ databases">
        <title>The Aristolochia fimbriata genome: insights into angiosperm evolution, floral development and chemical biosynthesis.</title>
        <authorList>
            <person name="Jiao Y."/>
        </authorList>
    </citation>
    <scope>NUCLEOTIDE SEQUENCE [LARGE SCALE GENOMIC DNA]</scope>
    <source>
        <strain evidence="3">IBCAS-2021</strain>
        <tissue evidence="3">Leaf</tissue>
    </source>
</reference>
<evidence type="ECO:0000313" key="4">
    <source>
        <dbReference type="Proteomes" id="UP000825729"/>
    </source>
</evidence>
<keyword evidence="4" id="KW-1185">Reference proteome</keyword>
<dbReference type="PROSITE" id="PS51184">
    <property type="entry name" value="JMJC"/>
    <property type="match status" value="1"/>
</dbReference>
<dbReference type="SMART" id="SM00558">
    <property type="entry name" value="JmjC"/>
    <property type="match status" value="1"/>
</dbReference>
<dbReference type="PANTHER" id="PTHR12461">
    <property type="entry name" value="HYPOXIA-INDUCIBLE FACTOR 1 ALPHA INHIBITOR-RELATED"/>
    <property type="match status" value="1"/>
</dbReference>
<dbReference type="InterPro" id="IPR041667">
    <property type="entry name" value="Cupin_8"/>
</dbReference>
<protein>
    <recommendedName>
        <fullName evidence="2">JmjC domain-containing protein</fullName>
    </recommendedName>
</protein>
<evidence type="ECO:0000313" key="3">
    <source>
        <dbReference type="EMBL" id="KAG9451839.1"/>
    </source>
</evidence>
<dbReference type="Gene3D" id="2.60.120.650">
    <property type="entry name" value="Cupin"/>
    <property type="match status" value="1"/>
</dbReference>
<accession>A0AAV7ETX9</accession>
<dbReference type="AlphaFoldDB" id="A0AAV7ETX9"/>
<sequence>MEVERFDGSTSPEQFSSEIESKNVPAVFSGCIKDWKALVKWNPSSGGLEYLQERVGSSTVEAMLSKSAPVFYGDLRNHERVSIPFHAFIASCKQLSDNMADTSSGSIKQEVSGATRTDSNETCLISGDARHIYLAQVPILNIESQESSYLEILLDDIQKPSFIKNKILTSINFWMNGGHARSSTHYDPHHNLLCVVAGHKQVVLWPPSASPLLYPMAIYGEASNHSAVDLKSPDFSLHPRAKQAMDCSKTVVLRSGDALFIPEGWFHQVDSDDLTIAVNFWWQSDMMLSMLEHMDAYYLRRIMRRLVDKEMNERLLGVPSDNRQAVKDACEQSNVGAGNCNEHIASHNSQVSVGQNPHQMPQKSNNTQGFMLNQLEPHTAQALHRLVSLVHDSVNVTGQSQEVGCNSLDASAASSKDGNKHYLATNSSHLGDDPVAAIIQSVEPLVLRDVLQSMAHNFPRTLEALVLHMLSPLAAEVLTRKFDEMDQQGTKTEQSNFYQLFYGVFDDQFAAMDAILNGKEALAFQAFKNVLDKYLAVKCDSSG</sequence>
<evidence type="ECO:0000259" key="2">
    <source>
        <dbReference type="PROSITE" id="PS51184"/>
    </source>
</evidence>
<comment type="caution">
    <text evidence="3">The sequence shown here is derived from an EMBL/GenBank/DDBJ whole genome shotgun (WGS) entry which is preliminary data.</text>
</comment>
<dbReference type="PANTHER" id="PTHR12461:SF102">
    <property type="entry name" value="LYSINE-SPECIFIC DEMETHYLASE JMJ31"/>
    <property type="match status" value="1"/>
</dbReference>
<dbReference type="EMBL" id="JAINDJ010000003">
    <property type="protein sequence ID" value="KAG9451839.1"/>
    <property type="molecule type" value="Genomic_DNA"/>
</dbReference>